<evidence type="ECO:0000256" key="1">
    <source>
        <dbReference type="PROSITE-ProRule" id="PRU00175"/>
    </source>
</evidence>
<keyword evidence="1" id="KW-0863">Zinc-finger</keyword>
<dbReference type="RefSeq" id="XP_001326731.1">
    <property type="nucleotide sequence ID" value="XM_001326696.1"/>
</dbReference>
<evidence type="ECO:0000313" key="3">
    <source>
        <dbReference type="EMBL" id="EAY14508.1"/>
    </source>
</evidence>
<dbReference type="GO" id="GO:0061630">
    <property type="term" value="F:ubiquitin protein ligase activity"/>
    <property type="evidence" value="ECO:0000318"/>
    <property type="project" value="GO_Central"/>
</dbReference>
<dbReference type="GO" id="GO:0043022">
    <property type="term" value="F:ribosome binding"/>
    <property type="evidence" value="ECO:0000318"/>
    <property type="project" value="GO_Central"/>
</dbReference>
<organism evidence="3 4">
    <name type="scientific">Trichomonas vaginalis (strain ATCC PRA-98 / G3)</name>
    <dbReference type="NCBI Taxonomy" id="412133"/>
    <lineage>
        <taxon>Eukaryota</taxon>
        <taxon>Metamonada</taxon>
        <taxon>Parabasalia</taxon>
        <taxon>Trichomonadida</taxon>
        <taxon>Trichomonadidae</taxon>
        <taxon>Trichomonas</taxon>
    </lineage>
</organism>
<dbReference type="Gene3D" id="3.30.40.10">
    <property type="entry name" value="Zinc/RING finger domain, C3HC4 (zinc finger)"/>
    <property type="match status" value="1"/>
</dbReference>
<dbReference type="PROSITE" id="PS50089">
    <property type="entry name" value="ZF_RING_2"/>
    <property type="match status" value="1"/>
</dbReference>
<keyword evidence="1" id="KW-0862">Zinc</keyword>
<dbReference type="GO" id="GO:0008270">
    <property type="term" value="F:zinc ion binding"/>
    <property type="evidence" value="ECO:0007669"/>
    <property type="project" value="UniProtKB-KW"/>
</dbReference>
<dbReference type="PANTHER" id="PTHR22938:SF0">
    <property type="entry name" value="E3 UBIQUITIN-PROTEIN LIGASE ZNF598"/>
    <property type="match status" value="1"/>
</dbReference>
<accession>A2DYH3</accession>
<name>A2DYH3_TRIV3</name>
<dbReference type="InterPro" id="IPR001841">
    <property type="entry name" value="Znf_RING"/>
</dbReference>
<dbReference type="KEGG" id="tva:4772498"/>
<sequence>MSDSFGDCLICGDPIKRKILLPCNHCNFCLKCYETMVMCYNEKKCPFCQREVESDPIVSTSKELGSYEDEIKKRRPHDEFYHVYYDSKEDIQEVSGFRKIVCCDCHTVCPNFQTLKGHTRKLHKKEPCEICFDSKCFLPCDTPLYDRQQLKEHMKQHPKCPCCKHIAFDGNTLKKHLQENHFKCDICESLGKDMWFETIELIQVHFHTDHYACENPYCVEQGFIAFATKRELIQHQIEVHKAPKSLLKKCKEEIPQEELDETFAVRHMRTINRLKQSLKTYYPNDKNKANAIEKLISNLDKNVLTPDDFCDKYKTISGENASKLFVDVVAAISNPDTRALVVKNLDGIRTCSVRN</sequence>
<dbReference type="InterPro" id="IPR013087">
    <property type="entry name" value="Znf_C2H2_type"/>
</dbReference>
<dbReference type="OrthoDB" id="3838338at2759"/>
<dbReference type="SMART" id="SM00355">
    <property type="entry name" value="ZnF_C2H2"/>
    <property type="match status" value="5"/>
</dbReference>
<dbReference type="CDD" id="cd16449">
    <property type="entry name" value="RING-HC"/>
    <property type="match status" value="1"/>
</dbReference>
<protein>
    <submittedName>
        <fullName evidence="3">Zinc finger, C2H2 type family protein</fullName>
    </submittedName>
</protein>
<dbReference type="GO" id="GO:0072344">
    <property type="term" value="P:rescue of stalled ribosome"/>
    <property type="evidence" value="ECO:0000318"/>
    <property type="project" value="GO_Central"/>
</dbReference>
<dbReference type="VEuPathDB" id="TrichDB:TVAG_388390"/>
<dbReference type="eggNOG" id="KOG2231">
    <property type="taxonomic scope" value="Eukaryota"/>
</dbReference>
<dbReference type="InterPro" id="IPR013083">
    <property type="entry name" value="Znf_RING/FYVE/PHD"/>
</dbReference>
<dbReference type="SUPFAM" id="SSF57850">
    <property type="entry name" value="RING/U-box"/>
    <property type="match status" value="1"/>
</dbReference>
<dbReference type="InParanoid" id="A2DYH3"/>
<dbReference type="OMA" id="DECTICC"/>
<dbReference type="PROSITE" id="PS00028">
    <property type="entry name" value="ZINC_FINGER_C2H2_1"/>
    <property type="match status" value="1"/>
</dbReference>
<evidence type="ECO:0000259" key="2">
    <source>
        <dbReference type="PROSITE" id="PS50089"/>
    </source>
</evidence>
<dbReference type="PANTHER" id="PTHR22938">
    <property type="entry name" value="ZINC FINGER PROTEIN 598"/>
    <property type="match status" value="1"/>
</dbReference>
<evidence type="ECO:0000313" key="4">
    <source>
        <dbReference type="Proteomes" id="UP000001542"/>
    </source>
</evidence>
<dbReference type="Proteomes" id="UP000001542">
    <property type="component" value="Unassembled WGS sequence"/>
</dbReference>
<reference evidence="3" key="2">
    <citation type="journal article" date="2007" name="Science">
        <title>Draft genome sequence of the sexually transmitted pathogen Trichomonas vaginalis.</title>
        <authorList>
            <person name="Carlton J.M."/>
            <person name="Hirt R.P."/>
            <person name="Silva J.C."/>
            <person name="Delcher A.L."/>
            <person name="Schatz M."/>
            <person name="Zhao Q."/>
            <person name="Wortman J.R."/>
            <person name="Bidwell S.L."/>
            <person name="Alsmark U.C.M."/>
            <person name="Besteiro S."/>
            <person name="Sicheritz-Ponten T."/>
            <person name="Noel C.J."/>
            <person name="Dacks J.B."/>
            <person name="Foster P.G."/>
            <person name="Simillion C."/>
            <person name="Van de Peer Y."/>
            <person name="Miranda-Saavedra D."/>
            <person name="Barton G.J."/>
            <person name="Westrop G.D."/>
            <person name="Mueller S."/>
            <person name="Dessi D."/>
            <person name="Fiori P.L."/>
            <person name="Ren Q."/>
            <person name="Paulsen I."/>
            <person name="Zhang H."/>
            <person name="Bastida-Corcuera F.D."/>
            <person name="Simoes-Barbosa A."/>
            <person name="Brown M.T."/>
            <person name="Hayes R.D."/>
            <person name="Mukherjee M."/>
            <person name="Okumura C.Y."/>
            <person name="Schneider R."/>
            <person name="Smith A.J."/>
            <person name="Vanacova S."/>
            <person name="Villalvazo M."/>
            <person name="Haas B.J."/>
            <person name="Pertea M."/>
            <person name="Feldblyum T.V."/>
            <person name="Utterback T.R."/>
            <person name="Shu C.L."/>
            <person name="Osoegawa K."/>
            <person name="de Jong P.J."/>
            <person name="Hrdy I."/>
            <person name="Horvathova L."/>
            <person name="Zubacova Z."/>
            <person name="Dolezal P."/>
            <person name="Malik S.B."/>
            <person name="Logsdon J.M. Jr."/>
            <person name="Henze K."/>
            <person name="Gupta A."/>
            <person name="Wang C.C."/>
            <person name="Dunne R.L."/>
            <person name="Upcroft J.A."/>
            <person name="Upcroft P."/>
            <person name="White O."/>
            <person name="Salzberg S.L."/>
            <person name="Tang P."/>
            <person name="Chiu C.-H."/>
            <person name="Lee Y.-S."/>
            <person name="Embley T.M."/>
            <person name="Coombs G.H."/>
            <person name="Mottram J.C."/>
            <person name="Tachezy J."/>
            <person name="Fraser-Liggett C.M."/>
            <person name="Johnson P.J."/>
        </authorList>
    </citation>
    <scope>NUCLEOTIDE SEQUENCE [LARGE SCALE GENOMIC DNA]</scope>
    <source>
        <strain evidence="3">G3</strain>
    </source>
</reference>
<dbReference type="STRING" id="5722.A2DYH3"/>
<dbReference type="InterPro" id="IPR044288">
    <property type="entry name" value="ZNF598/HEL2"/>
</dbReference>
<dbReference type="Pfam" id="PF13920">
    <property type="entry name" value="zf-C3HC4_3"/>
    <property type="match status" value="1"/>
</dbReference>
<gene>
    <name evidence="3" type="ORF">TVAG_388390</name>
</gene>
<keyword evidence="1" id="KW-0479">Metal-binding</keyword>
<keyword evidence="4" id="KW-1185">Reference proteome</keyword>
<proteinExistence type="predicted"/>
<reference evidence="3" key="1">
    <citation type="submission" date="2006-10" db="EMBL/GenBank/DDBJ databases">
        <authorList>
            <person name="Amadeo P."/>
            <person name="Zhao Q."/>
            <person name="Wortman J."/>
            <person name="Fraser-Liggett C."/>
            <person name="Carlton J."/>
        </authorList>
    </citation>
    <scope>NUCLEOTIDE SEQUENCE</scope>
    <source>
        <strain evidence="3">G3</strain>
    </source>
</reference>
<dbReference type="AlphaFoldDB" id="A2DYH3"/>
<feature type="domain" description="RING-type" evidence="2">
    <location>
        <begin position="8"/>
        <end position="49"/>
    </location>
</feature>
<dbReference type="EMBL" id="DS113269">
    <property type="protein sequence ID" value="EAY14508.1"/>
    <property type="molecule type" value="Genomic_DNA"/>
</dbReference>
<dbReference type="GO" id="GO:0016567">
    <property type="term" value="P:protein ubiquitination"/>
    <property type="evidence" value="ECO:0000318"/>
    <property type="project" value="GO_Central"/>
</dbReference>
<dbReference type="VEuPathDB" id="TrichDB:TVAGG3_0321300"/>